<comment type="miscellaneous">
    <text evidence="14">Despite having conserved helicase domains, this subunit does not have helicase activity.</text>
</comment>
<protein>
    <recommendedName>
        <fullName evidence="14">ATP-dependent helicase/deoxyribonuclease subunit B</fullName>
        <ecNumber evidence="14">3.1.-.-</ecNumber>
    </recommendedName>
    <alternativeName>
        <fullName evidence="14">ATP-dependent helicase/nuclease subunit AddB</fullName>
    </alternativeName>
</protein>
<dbReference type="Proteomes" id="UP000036756">
    <property type="component" value="Unassembled WGS sequence"/>
</dbReference>
<evidence type="ECO:0000256" key="9">
    <source>
        <dbReference type="ARBA" id="ARBA00022840"/>
    </source>
</evidence>
<keyword evidence="4 14" id="KW-0547">Nucleotide-binding</keyword>
<dbReference type="SUPFAM" id="SSF52980">
    <property type="entry name" value="Restriction endonuclease-like"/>
    <property type="match status" value="1"/>
</dbReference>
<evidence type="ECO:0000256" key="5">
    <source>
        <dbReference type="ARBA" id="ARBA00022763"/>
    </source>
</evidence>
<dbReference type="Gene3D" id="3.90.320.10">
    <property type="match status" value="1"/>
</dbReference>
<evidence type="ECO:0000256" key="13">
    <source>
        <dbReference type="ARBA" id="ARBA00023204"/>
    </source>
</evidence>
<dbReference type="PANTHER" id="PTHR30591">
    <property type="entry name" value="RECBCD ENZYME SUBUNIT RECC"/>
    <property type="match status" value="1"/>
</dbReference>
<comment type="similarity">
    <text evidence="14">Belongs to the helicase family. AddB/RexB type 1 subfamily.</text>
</comment>
<dbReference type="GO" id="GO:0004386">
    <property type="term" value="F:helicase activity"/>
    <property type="evidence" value="ECO:0007669"/>
    <property type="project" value="UniProtKB-KW"/>
</dbReference>
<evidence type="ECO:0000256" key="2">
    <source>
        <dbReference type="ARBA" id="ARBA00022722"/>
    </source>
</evidence>
<keyword evidence="8 14" id="KW-0269">Exonuclease</keyword>
<evidence type="ECO:0000259" key="15">
    <source>
        <dbReference type="Pfam" id="PF12705"/>
    </source>
</evidence>
<keyword evidence="3 14" id="KW-0479">Metal-binding</keyword>
<dbReference type="NCBIfam" id="TIGR02773">
    <property type="entry name" value="addB_Gpos"/>
    <property type="match status" value="1"/>
</dbReference>
<keyword evidence="6 14" id="KW-0378">Hydrolase</keyword>
<dbReference type="HAMAP" id="MF_01452">
    <property type="entry name" value="AddB_type1"/>
    <property type="match status" value="1"/>
</dbReference>
<evidence type="ECO:0000256" key="10">
    <source>
        <dbReference type="ARBA" id="ARBA00023004"/>
    </source>
</evidence>
<dbReference type="GO" id="GO:0000724">
    <property type="term" value="P:double-strand break repair via homologous recombination"/>
    <property type="evidence" value="ECO:0007669"/>
    <property type="project" value="UniProtKB-UniRule"/>
</dbReference>
<evidence type="ECO:0000256" key="14">
    <source>
        <dbReference type="HAMAP-Rule" id="MF_01452"/>
    </source>
</evidence>
<dbReference type="InterPro" id="IPR049035">
    <property type="entry name" value="ADDB_N"/>
</dbReference>
<dbReference type="PANTHER" id="PTHR30591:SF1">
    <property type="entry name" value="RECBCD ENZYME SUBUNIT RECC"/>
    <property type="match status" value="1"/>
</dbReference>
<dbReference type="EMBL" id="LFVU01000001">
    <property type="protein sequence ID" value="KMT23345.1"/>
    <property type="molecule type" value="Genomic_DNA"/>
</dbReference>
<feature type="binding site" evidence="14">
    <location>
        <position position="1102"/>
    </location>
    <ligand>
        <name>[4Fe-4S] cluster</name>
        <dbReference type="ChEBI" id="CHEBI:49883"/>
    </ligand>
</feature>
<evidence type="ECO:0000256" key="4">
    <source>
        <dbReference type="ARBA" id="ARBA00022741"/>
    </source>
</evidence>
<dbReference type="InterPro" id="IPR038726">
    <property type="entry name" value="PDDEXK_AddAB-type"/>
</dbReference>
<evidence type="ECO:0000256" key="1">
    <source>
        <dbReference type="ARBA" id="ARBA00022485"/>
    </source>
</evidence>
<evidence type="ECO:0000256" key="7">
    <source>
        <dbReference type="ARBA" id="ARBA00022806"/>
    </source>
</evidence>
<dbReference type="GO" id="GO:0003690">
    <property type="term" value="F:double-stranded DNA binding"/>
    <property type="evidence" value="ECO:0007669"/>
    <property type="project" value="UniProtKB-UniRule"/>
</dbReference>
<name>A0A0J8DB94_CLOCY</name>
<dbReference type="RefSeq" id="WP_048569160.1">
    <property type="nucleotide sequence ID" value="NZ_LFVU01000001.1"/>
</dbReference>
<dbReference type="GO" id="GO:0008409">
    <property type="term" value="F:5'-3' exonuclease activity"/>
    <property type="evidence" value="ECO:0007669"/>
    <property type="project" value="UniProtKB-UniRule"/>
</dbReference>
<dbReference type="STRING" id="1121307.CLCY_8c00820"/>
<gene>
    <name evidence="14 17" type="primary">addB</name>
    <name evidence="17" type="ORF">CLCY_8c00820</name>
</gene>
<comment type="caution">
    <text evidence="17">The sequence shown here is derived from an EMBL/GenBank/DDBJ whole genome shotgun (WGS) entry which is preliminary data.</text>
</comment>
<proteinExistence type="inferred from homology"/>
<dbReference type="InterPro" id="IPR014140">
    <property type="entry name" value="DNA_helicase_suAddB"/>
</dbReference>
<reference evidence="17 18" key="1">
    <citation type="submission" date="2015-06" db="EMBL/GenBank/DDBJ databases">
        <title>Draft genome sequence of the purine-degrading Clostridium cylindrosporum HC-1 (DSM 605).</title>
        <authorList>
            <person name="Poehlein A."/>
            <person name="Schiel-Bengelsdorf B."/>
            <person name="Bengelsdorf F."/>
            <person name="Daniel R."/>
            <person name="Duerre P."/>
        </authorList>
    </citation>
    <scope>NUCLEOTIDE SEQUENCE [LARGE SCALE GENOMIC DNA]</scope>
    <source>
        <strain evidence="17 18">DSM 605</strain>
    </source>
</reference>
<evidence type="ECO:0000256" key="12">
    <source>
        <dbReference type="ARBA" id="ARBA00023125"/>
    </source>
</evidence>
<keyword evidence="9 14" id="KW-0067">ATP-binding</keyword>
<dbReference type="InterPro" id="IPR011604">
    <property type="entry name" value="PDDEXK-like_dom_sf"/>
</dbReference>
<keyword evidence="11 14" id="KW-0411">Iron-sulfur</keyword>
<feature type="binding site" evidence="14">
    <location>
        <position position="1099"/>
    </location>
    <ligand>
        <name>[4Fe-4S] cluster</name>
        <dbReference type="ChEBI" id="CHEBI:49883"/>
    </ligand>
</feature>
<dbReference type="InterPro" id="IPR011335">
    <property type="entry name" value="Restrct_endonuc-II-like"/>
</dbReference>
<dbReference type="EC" id="3.1.-.-" evidence="14"/>
<evidence type="ECO:0000256" key="11">
    <source>
        <dbReference type="ARBA" id="ARBA00023014"/>
    </source>
</evidence>
<dbReference type="PATRIC" id="fig|1121307.3.peg.2538"/>
<keyword evidence="12 14" id="KW-0238">DNA-binding</keyword>
<accession>A0A0J8DB94</accession>
<keyword evidence="2 14" id="KW-0540">Nuclease</keyword>
<dbReference type="AlphaFoldDB" id="A0A0J8DB94"/>
<dbReference type="Pfam" id="PF12705">
    <property type="entry name" value="PDDEXK_1"/>
    <property type="match status" value="1"/>
</dbReference>
<keyword evidence="18" id="KW-1185">Reference proteome</keyword>
<dbReference type="InterPro" id="IPR027417">
    <property type="entry name" value="P-loop_NTPase"/>
</dbReference>
<evidence type="ECO:0000256" key="6">
    <source>
        <dbReference type="ARBA" id="ARBA00022801"/>
    </source>
</evidence>
<keyword evidence="5 14" id="KW-0227">DNA damage</keyword>
<keyword evidence="10 14" id="KW-0408">Iron</keyword>
<evidence type="ECO:0000256" key="3">
    <source>
        <dbReference type="ARBA" id="ARBA00022723"/>
    </source>
</evidence>
<evidence type="ECO:0000259" key="16">
    <source>
        <dbReference type="Pfam" id="PF21445"/>
    </source>
</evidence>
<dbReference type="GO" id="GO:0051539">
    <property type="term" value="F:4 iron, 4 sulfur cluster binding"/>
    <property type="evidence" value="ECO:0007669"/>
    <property type="project" value="UniProtKB-KW"/>
</dbReference>
<comment type="subunit">
    <text evidence="14">Heterodimer of AddA and AddB.</text>
</comment>
<keyword evidence="1 14" id="KW-0004">4Fe-4S</keyword>
<keyword evidence="7 14" id="KW-0347">Helicase</keyword>
<feature type="binding site" evidence="14">
    <location>
        <position position="781"/>
    </location>
    <ligand>
        <name>[4Fe-4S] cluster</name>
        <dbReference type="ChEBI" id="CHEBI:49883"/>
    </ligand>
</feature>
<comment type="cofactor">
    <cofactor evidence="14">
        <name>[4Fe-4S] cluster</name>
        <dbReference type="ChEBI" id="CHEBI:49883"/>
    </cofactor>
    <text evidence="14">Binds 1 [4Fe-4S] cluster.</text>
</comment>
<evidence type="ECO:0000313" key="18">
    <source>
        <dbReference type="Proteomes" id="UP000036756"/>
    </source>
</evidence>
<feature type="domain" description="ATP-dependent helicase/deoxyribonuclease subunit B N-terminal" evidence="16">
    <location>
        <begin position="5"/>
        <end position="289"/>
    </location>
</feature>
<dbReference type="Pfam" id="PF21445">
    <property type="entry name" value="ADDB_N"/>
    <property type="match status" value="1"/>
</dbReference>
<dbReference type="Gene3D" id="6.10.140.1030">
    <property type="match status" value="1"/>
</dbReference>
<organism evidence="17 18">
    <name type="scientific">Clostridium cylindrosporum DSM 605</name>
    <dbReference type="NCBI Taxonomy" id="1121307"/>
    <lineage>
        <taxon>Bacteria</taxon>
        <taxon>Bacillati</taxon>
        <taxon>Bacillota</taxon>
        <taxon>Clostridia</taxon>
        <taxon>Eubacteriales</taxon>
        <taxon>Clostridiaceae</taxon>
        <taxon>Clostridium</taxon>
    </lineage>
</organism>
<evidence type="ECO:0000313" key="17">
    <source>
        <dbReference type="EMBL" id="KMT23345.1"/>
    </source>
</evidence>
<dbReference type="Gene3D" id="3.40.50.300">
    <property type="entry name" value="P-loop containing nucleotide triphosphate hydrolases"/>
    <property type="match status" value="3"/>
</dbReference>
<comment type="cofactor">
    <cofactor evidence="14">
        <name>Mg(2+)</name>
        <dbReference type="ChEBI" id="CHEBI:18420"/>
    </cofactor>
</comment>
<dbReference type="GO" id="GO:0046872">
    <property type="term" value="F:metal ion binding"/>
    <property type="evidence" value="ECO:0007669"/>
    <property type="project" value="UniProtKB-KW"/>
</dbReference>
<evidence type="ECO:0000256" key="8">
    <source>
        <dbReference type="ARBA" id="ARBA00022839"/>
    </source>
</evidence>
<feature type="binding site" evidence="14">
    <location>
        <position position="1108"/>
    </location>
    <ligand>
        <name>[4Fe-4S] cluster</name>
        <dbReference type="ChEBI" id="CHEBI:49883"/>
    </ligand>
</feature>
<dbReference type="GO" id="GO:0005524">
    <property type="term" value="F:ATP binding"/>
    <property type="evidence" value="ECO:0007669"/>
    <property type="project" value="UniProtKB-UniRule"/>
</dbReference>
<dbReference type="SUPFAM" id="SSF52540">
    <property type="entry name" value="P-loop containing nucleoside triphosphate hydrolases"/>
    <property type="match status" value="1"/>
</dbReference>
<comment type="function">
    <text evidence="14">The heterodimer acts as both an ATP-dependent DNA helicase and an ATP-dependent, dual-direction single-stranded exonuclease. Recognizes the chi site generating a DNA molecule suitable for the initiation of homologous recombination. The AddB subunit has 5' -&gt; 3' nuclease activity but not helicase activity.</text>
</comment>
<sequence>MSLRFVFGRSGHGKSTYCFNEIKKGIEKKEGNRFILLVPEYLTFSSENTLLHTVSRDEDFRGEVLSFRTLGNRIFTEVGGLSHRHINSSGRSMLIFNILSSLSDSLKVFSKSSAKMGFIPDISNILKEFKRFDIESSEIEDVASSINSETLKGKLQDISKILDEFNERLHGGYVDEEDEIQLLARKIPESSYLSGAEVFVDGFEGMNPIQLKVLEEIIKKAKRVTVTITSDGLSRSSTNWDLFTSGKDFEENLLRIAANNGVSYEKPINLNDANYANRFSDSTELAHLEKYAFKFPFVRYKDETKDIEVFTASNLYSEVKSAAKSIVKMVRENGYRYRDIVVATRNMDRYESLIDGIFSDYNIPLYIDKKKVATENPIVVLLLSALEVQRRRWSYEGVFTYLKSGLIDIDGEDINLLENYVVENGIKGKRWFKPFETYSSIRIDNTDNERENELLERINLTREKVITPLNNFHNSLKNSKTVRDMCRTVYDFLLSIGVDSKISSMIDEFNNLGDILLSREYSQVFDILIDILDQTVEIMGDDSMKVSEFVELLSVGFSECCIASVPSVIDSVRVANVDRMRNQSAKVLFILGVNDGVFPAPIVDEGIINDIERSEIKLAGLKMDLDTREKSFNEQFLIYSALTSASEKLRLSYPISDHEGKTLRQSIIIHRVKKVFPRIKQESDLIDLKDDDIENITSISPTFNSLVLKIRKYNDTGYIDPLWLDVFRWFKRNEDYSDKINSILEGLLYTNQVKKVPRDKIRQLYSGNRFSVSQLETYSKCPYSYFVKYGLKAKERREYGFKALEIGNFMHRVLEDFSGVIKKEAEDIREIEKDWIQEAVGVIVDNMLEALPQYVLNSSARYKFLSIRLKRLIVNAIWVITEHIKAGEFEAVGYEEGFGPHDRFPPIVIELEDGEVVELVGKIDRLDEATIDGSKYIRIVDYKSSKRKVSLSDIYYGLQMQLLVYLDAILESYEKKDTPVAPGGIFYFKLDEPLLSTDGNITPKEAQEKMLEEFRMEGLLLKDMNLALAMDSSLTSKSKIVPVSIKKDGEFSATSNAVSLEDFNILRSYVKGLISKLCSRMLSGEIEINPYKDKDESPCEWCEYSPICQFDISFKDNSYNITKSISKEAALDKIKEEVEMDGK</sequence>
<feature type="domain" description="PD-(D/E)XK endonuclease-like" evidence="15">
    <location>
        <begin position="769"/>
        <end position="1109"/>
    </location>
</feature>
<keyword evidence="13 14" id="KW-0234">DNA repair</keyword>